<reference evidence="2 3" key="1">
    <citation type="submission" date="2023-05" db="EMBL/GenBank/DDBJ databases">
        <title>Corynebacterium suedekumii sp. nov. and Corynebacterium breve sp. nov. isolated from raw cow's milk.</title>
        <authorList>
            <person name="Baer M.K."/>
            <person name="Mehl L."/>
            <person name="Hellmuth R."/>
            <person name="Marke G."/>
            <person name="Lipski A."/>
        </authorList>
    </citation>
    <scope>NUCLEOTIDE SEQUENCE [LARGE SCALE GENOMIC DNA]</scope>
    <source>
        <strain evidence="2 3">LM112</strain>
    </source>
</reference>
<dbReference type="EMBL" id="CP126970">
    <property type="protein sequence ID" value="WIM70674.1"/>
    <property type="molecule type" value="Genomic_DNA"/>
</dbReference>
<keyword evidence="1" id="KW-1133">Transmembrane helix</keyword>
<gene>
    <name evidence="2" type="ORF">QP029_02265</name>
</gene>
<dbReference type="RefSeq" id="WP_284875254.1">
    <property type="nucleotide sequence ID" value="NZ_CP126970.1"/>
</dbReference>
<dbReference type="Proteomes" id="UP001238805">
    <property type="component" value="Chromosome"/>
</dbReference>
<sequence length="277" mass="31639">MTLESRVTKVVVPPSIAFVEVLPAVLLALATVPMWLQTLLPQRLTINDDGDFIPLHWILFGCSLLLLGIGGWLSWHRRKSIHKVEVENAMLTKQVAKADQAIAAHHEELVDLISGLARVLLEEFHDVDPRANVENKRRHTRLTVYCRDRENHEFVPICRESSNPTLQKIGRKRYPDGQGIIARAWKEGFAVELSLPDDRQRWNENNIEKWGFSQSETSRLKMGAVAKLGGEQRRLSFSFPDGRCVWAFSGRLEDPVDDHRVRVRLPVGKHRALPFPQ</sequence>
<keyword evidence="1" id="KW-0812">Transmembrane</keyword>
<evidence type="ECO:0000313" key="3">
    <source>
        <dbReference type="Proteomes" id="UP001238805"/>
    </source>
</evidence>
<feature type="transmembrane region" description="Helical" evidence="1">
    <location>
        <begin position="12"/>
        <end position="35"/>
    </location>
</feature>
<protein>
    <submittedName>
        <fullName evidence="2">Uncharacterized protein</fullName>
    </submittedName>
</protein>
<proteinExistence type="predicted"/>
<organism evidence="2 3">
    <name type="scientific">Corynebacterium suedekumii</name>
    <dbReference type="NCBI Taxonomy" id="3049801"/>
    <lineage>
        <taxon>Bacteria</taxon>
        <taxon>Bacillati</taxon>
        <taxon>Actinomycetota</taxon>
        <taxon>Actinomycetes</taxon>
        <taxon>Mycobacteriales</taxon>
        <taxon>Corynebacteriaceae</taxon>
        <taxon>Corynebacterium</taxon>
    </lineage>
</organism>
<feature type="transmembrane region" description="Helical" evidence="1">
    <location>
        <begin position="55"/>
        <end position="75"/>
    </location>
</feature>
<evidence type="ECO:0000313" key="2">
    <source>
        <dbReference type="EMBL" id="WIM70674.1"/>
    </source>
</evidence>
<keyword evidence="3" id="KW-1185">Reference proteome</keyword>
<keyword evidence="1" id="KW-0472">Membrane</keyword>
<evidence type="ECO:0000256" key="1">
    <source>
        <dbReference type="SAM" id="Phobius"/>
    </source>
</evidence>
<name>A0ABY8VM06_9CORY</name>
<accession>A0ABY8VM06</accession>